<dbReference type="Gene3D" id="3.40.630.30">
    <property type="match status" value="1"/>
</dbReference>
<comment type="caution">
    <text evidence="1">The sequence shown here is derived from an EMBL/GenBank/DDBJ whole genome shotgun (WGS) entry which is preliminary data.</text>
</comment>
<proteinExistence type="predicted"/>
<evidence type="ECO:0000313" key="1">
    <source>
        <dbReference type="EMBL" id="GAN55550.1"/>
    </source>
</evidence>
<keyword evidence="2" id="KW-1185">Reference proteome</keyword>
<name>A0A0D6MQ76_9PROT</name>
<dbReference type="STRING" id="1231623.Tasa_048_175"/>
<gene>
    <name evidence="1" type="ORF">Tasa_048_175</name>
</gene>
<organism evidence="1 2">
    <name type="scientific">Tanticharoenia sakaeratensis NBRC 103193</name>
    <dbReference type="NCBI Taxonomy" id="1231623"/>
    <lineage>
        <taxon>Bacteria</taxon>
        <taxon>Pseudomonadati</taxon>
        <taxon>Pseudomonadota</taxon>
        <taxon>Alphaproteobacteria</taxon>
        <taxon>Acetobacterales</taxon>
        <taxon>Acetobacteraceae</taxon>
        <taxon>Tanticharoenia</taxon>
    </lineage>
</organism>
<dbReference type="AlphaFoldDB" id="A0A0D6MQ76"/>
<reference evidence="1 2" key="1">
    <citation type="submission" date="2012-10" db="EMBL/GenBank/DDBJ databases">
        <title>Genome sequencing of Tanticharoenia sakaeratensis NBRC 103193.</title>
        <authorList>
            <person name="Azuma Y."/>
            <person name="Hadano H."/>
            <person name="Hirakawa H."/>
            <person name="Matsushita K."/>
        </authorList>
    </citation>
    <scope>NUCLEOTIDE SEQUENCE [LARGE SCALE GENOMIC DNA]</scope>
    <source>
        <strain evidence="1 2">NBRC 103193</strain>
    </source>
</reference>
<protein>
    <submittedName>
        <fullName evidence="1">Uncharacterized protein</fullName>
    </submittedName>
</protein>
<dbReference type="Proteomes" id="UP000032679">
    <property type="component" value="Unassembled WGS sequence"/>
</dbReference>
<accession>A0A0D6MQ76</accession>
<dbReference type="EMBL" id="BALE01000048">
    <property type="protein sequence ID" value="GAN55550.1"/>
    <property type="molecule type" value="Genomic_DNA"/>
</dbReference>
<dbReference type="RefSeq" id="WP_199484130.1">
    <property type="nucleotide sequence ID" value="NZ_BALE01000048.1"/>
</dbReference>
<evidence type="ECO:0000313" key="2">
    <source>
        <dbReference type="Proteomes" id="UP000032679"/>
    </source>
</evidence>
<sequence length="84" mass="9370">MTRDLRISQAAETPEAWLDLRQMLWPEADDHQAAIVFMKADTAAWLAWIDGTACGLCEAALRRDYVNGCSTTPAAFLEGYLRHA</sequence>